<feature type="transmembrane region" description="Helical" evidence="6">
    <location>
        <begin position="157"/>
        <end position="178"/>
    </location>
</feature>
<evidence type="ECO:0000256" key="3">
    <source>
        <dbReference type="ARBA" id="ARBA00022970"/>
    </source>
</evidence>
<evidence type="ECO:0000313" key="10">
    <source>
        <dbReference type="Proteomes" id="UP000636800"/>
    </source>
</evidence>
<keyword evidence="3" id="KW-0813">Transport</keyword>
<evidence type="ECO:0000259" key="7">
    <source>
        <dbReference type="Pfam" id="PF01490"/>
    </source>
</evidence>
<evidence type="ECO:0000256" key="4">
    <source>
        <dbReference type="ARBA" id="ARBA00022989"/>
    </source>
</evidence>
<dbReference type="AlphaFoldDB" id="A0A835VBT9"/>
<dbReference type="InterPro" id="IPR013057">
    <property type="entry name" value="AA_transpt_TM"/>
</dbReference>
<comment type="caution">
    <text evidence="9">The sequence shown here is derived from an EMBL/GenBank/DDBJ whole genome shotgun (WGS) entry which is preliminary data.</text>
</comment>
<sequence>MKSPVKAGDAVAPLLPELQPPDDLDNTGASFSSAVFNLSTSIIGAGIMSIPATLRVLGLVPAFLLIAIVAFLSDASVEFLMRYSAAGGSSASSSYSGLMAESFGRAGSVALQICVALTNLGALIMYLIIIGDVLSGNGSEGAAHLGVLQEWFGEQWWTARSAAIPLTVVVVMLPLVLLRRVDSLKFTSAISILLAVVFVVISSGMALYALFQGTIKAPRLVPSFSHQSFFELFTAVPVIVVAFTFHFNVHPIQAELSRVSDMAPAVRVSLFLCSVIYATVGLAGYLLFGDATMADVLSNFDRSSASPLLNDVVRLSYALHLMLVFPLLFYSLRLNIDGLFFPKARRPIVSDAVRFLCLTFLLLASVYLAAMAIPNIWVVFQFAGSTTAVCLSLIFPGAIVLRDIHGISKRKDKILAGNMITLAIITSSIAIYSNVSNLFGGELKSSVLPMEMYKLHHFSN</sequence>
<dbReference type="EMBL" id="JADCNM010000003">
    <property type="protein sequence ID" value="KAG0490541.1"/>
    <property type="molecule type" value="Genomic_DNA"/>
</dbReference>
<evidence type="ECO:0000256" key="6">
    <source>
        <dbReference type="SAM" id="Phobius"/>
    </source>
</evidence>
<feature type="transmembrane region" description="Helical" evidence="6">
    <location>
        <begin position="110"/>
        <end position="129"/>
    </location>
</feature>
<evidence type="ECO:0000256" key="5">
    <source>
        <dbReference type="ARBA" id="ARBA00023136"/>
    </source>
</evidence>
<evidence type="ECO:0000313" key="11">
    <source>
        <dbReference type="Proteomes" id="UP000639772"/>
    </source>
</evidence>
<dbReference type="PANTHER" id="PTHR22950:SF323">
    <property type="entry name" value="AMINO ACID TRANSPORTER AVT6C"/>
    <property type="match status" value="1"/>
</dbReference>
<keyword evidence="4 6" id="KW-1133">Transmembrane helix</keyword>
<gene>
    <name evidence="9" type="ORF">HPP92_007404</name>
    <name evidence="8" type="ORF">HPP92_007558</name>
</gene>
<dbReference type="Proteomes" id="UP000639772">
    <property type="component" value="Chromosome 3"/>
</dbReference>
<feature type="transmembrane region" description="Helical" evidence="6">
    <location>
        <begin position="414"/>
        <end position="435"/>
    </location>
</feature>
<organism evidence="9 11">
    <name type="scientific">Vanilla planifolia</name>
    <name type="common">Vanilla</name>
    <dbReference type="NCBI Taxonomy" id="51239"/>
    <lineage>
        <taxon>Eukaryota</taxon>
        <taxon>Viridiplantae</taxon>
        <taxon>Streptophyta</taxon>
        <taxon>Embryophyta</taxon>
        <taxon>Tracheophyta</taxon>
        <taxon>Spermatophyta</taxon>
        <taxon>Magnoliopsida</taxon>
        <taxon>Liliopsida</taxon>
        <taxon>Asparagales</taxon>
        <taxon>Orchidaceae</taxon>
        <taxon>Vanilloideae</taxon>
        <taxon>Vanilleae</taxon>
        <taxon>Vanilla</taxon>
    </lineage>
</organism>
<evidence type="ECO:0000313" key="8">
    <source>
        <dbReference type="EMBL" id="KAG0488747.1"/>
    </source>
</evidence>
<evidence type="ECO:0000313" key="9">
    <source>
        <dbReference type="EMBL" id="KAG0490541.1"/>
    </source>
</evidence>
<feature type="transmembrane region" description="Helical" evidence="6">
    <location>
        <begin position="312"/>
        <end position="332"/>
    </location>
</feature>
<dbReference type="GO" id="GO:0031090">
    <property type="term" value="C:organelle membrane"/>
    <property type="evidence" value="ECO:0007669"/>
    <property type="project" value="UniProtKB-ARBA"/>
</dbReference>
<dbReference type="Proteomes" id="UP000636800">
    <property type="component" value="Chromosome 3"/>
</dbReference>
<dbReference type="EMBL" id="JADCNL010000003">
    <property type="protein sequence ID" value="KAG0488747.1"/>
    <property type="molecule type" value="Genomic_DNA"/>
</dbReference>
<feature type="transmembrane region" description="Helical" evidence="6">
    <location>
        <begin position="54"/>
        <end position="73"/>
    </location>
</feature>
<feature type="transmembrane region" description="Helical" evidence="6">
    <location>
        <begin position="268"/>
        <end position="288"/>
    </location>
</feature>
<evidence type="ECO:0000256" key="1">
    <source>
        <dbReference type="ARBA" id="ARBA00004141"/>
    </source>
</evidence>
<keyword evidence="2 6" id="KW-0812">Transmembrane</keyword>
<accession>A0A835VBT9</accession>
<keyword evidence="5 6" id="KW-0472">Membrane</keyword>
<protein>
    <recommendedName>
        <fullName evidence="7">Amino acid transporter transmembrane domain-containing protein</fullName>
    </recommendedName>
</protein>
<comment type="subcellular location">
    <subcellularLocation>
        <location evidence="1">Membrane</location>
        <topology evidence="1">Multi-pass membrane protein</topology>
    </subcellularLocation>
</comment>
<reference evidence="10 11" key="1">
    <citation type="journal article" date="2020" name="Nat. Food">
        <title>A phased Vanilla planifolia genome enables genetic improvement of flavour and production.</title>
        <authorList>
            <person name="Hasing T."/>
            <person name="Tang H."/>
            <person name="Brym M."/>
            <person name="Khazi F."/>
            <person name="Huang T."/>
            <person name="Chambers A.H."/>
        </authorList>
    </citation>
    <scope>NUCLEOTIDE SEQUENCE [LARGE SCALE GENOMIC DNA]</scope>
    <source>
        <tissue evidence="9">Leaf</tissue>
    </source>
</reference>
<dbReference type="PANTHER" id="PTHR22950">
    <property type="entry name" value="AMINO ACID TRANSPORTER"/>
    <property type="match status" value="1"/>
</dbReference>
<proteinExistence type="predicted"/>
<dbReference type="OrthoDB" id="28208at2759"/>
<feature type="transmembrane region" description="Helical" evidence="6">
    <location>
        <begin position="353"/>
        <end position="373"/>
    </location>
</feature>
<feature type="transmembrane region" description="Helical" evidence="6">
    <location>
        <begin position="229"/>
        <end position="247"/>
    </location>
</feature>
<name>A0A835VBT9_VANPL</name>
<feature type="transmembrane region" description="Helical" evidence="6">
    <location>
        <begin position="379"/>
        <end position="402"/>
    </location>
</feature>
<feature type="transmembrane region" description="Helical" evidence="6">
    <location>
        <begin position="190"/>
        <end position="209"/>
    </location>
</feature>
<evidence type="ECO:0000256" key="2">
    <source>
        <dbReference type="ARBA" id="ARBA00022692"/>
    </source>
</evidence>
<keyword evidence="3" id="KW-0029">Amino-acid transport</keyword>
<feature type="domain" description="Amino acid transporter transmembrane" evidence="7">
    <location>
        <begin position="28"/>
        <end position="424"/>
    </location>
</feature>
<keyword evidence="10" id="KW-1185">Reference proteome</keyword>
<dbReference type="GO" id="GO:0015179">
    <property type="term" value="F:L-amino acid transmembrane transporter activity"/>
    <property type="evidence" value="ECO:0007669"/>
    <property type="project" value="TreeGrafter"/>
</dbReference>
<dbReference type="Pfam" id="PF01490">
    <property type="entry name" value="Aa_trans"/>
    <property type="match status" value="1"/>
</dbReference>